<reference evidence="1 2" key="2">
    <citation type="submission" date="2015-05" db="EMBL/GenBank/DDBJ databases">
        <authorList>
            <person name="Morales-Cruz A."/>
            <person name="Amrine K.C."/>
            <person name="Cantu D."/>
        </authorList>
    </citation>
    <scope>NUCLEOTIDE SEQUENCE [LARGE SCALE GENOMIC DNA]</scope>
    <source>
        <strain evidence="1">UCRPC4</strain>
    </source>
</reference>
<dbReference type="AlphaFoldDB" id="A0A0G2EXD6"/>
<name>A0A0G2EXD6_PHACM</name>
<sequence length="613" mass="69397">MGSTVSDIPSVARQLTLNDLQPELLAHVLDFVVHGSLRPFPNLNLVSHYFNDVANGLLQRRMLLDLDPTKIKSARTKINKTLCDGKVLSSIRSIKIQGGAVIPEYAKVVPVCNDVPMRIQDDTVTLQLLADLIAKAHRLENFEWCHGQSLPPVLVRNLEKHHPKAKLKVFGWKRSPVDWNVVVNNDFCILKSPNLTELSVRTSYHAPVLLWPEFQNLGPRIVAEAPNIKHATISVSVTTPSQARSDFQKASEQEHQYLDKIGVRNKSLCSLTIDSKNWTVSDLDWAKSFVDLSHIKTLKLMGCVPSNEFFKVAAAELPSLENFSFNFTARYESSPQDAFLRDCNRLQSISLWSWRQSISLHTIMGHGSRLRKLELHEREEQNTIRQVLSAREVEELRLSCPHLSDVTIDMNMNEFDDSNLAIYQELSKFQPPLKRVQIYFDSLLGSDGTEQAIVPLREAGEMAILPFIPGDEGDPGGIRSSYMHGQNEAGNHFQLGMIDGFGNDEALLFIYSIWQSIFASPSPSSQLDIKFGEWERKGYISDSESRRRRFLKVRQAERDDEKDKITVEVRLPNLANMKVDTYGKPNWSIDSFAPWDLEHATFEYKTSSGRAAA</sequence>
<keyword evidence="2" id="KW-1185">Reference proteome</keyword>
<gene>
    <name evidence="1" type="ORF">UCRPC4_g01442</name>
</gene>
<organism evidence="1 2">
    <name type="scientific">Phaeomoniella chlamydospora</name>
    <name type="common">Phaeoacremonium chlamydosporum</name>
    <dbReference type="NCBI Taxonomy" id="158046"/>
    <lineage>
        <taxon>Eukaryota</taxon>
        <taxon>Fungi</taxon>
        <taxon>Dikarya</taxon>
        <taxon>Ascomycota</taxon>
        <taxon>Pezizomycotina</taxon>
        <taxon>Eurotiomycetes</taxon>
        <taxon>Chaetothyriomycetidae</taxon>
        <taxon>Phaeomoniellales</taxon>
        <taxon>Phaeomoniellaceae</taxon>
        <taxon>Phaeomoniella</taxon>
    </lineage>
</organism>
<dbReference type="InterPro" id="IPR032675">
    <property type="entry name" value="LRR_dom_sf"/>
</dbReference>
<dbReference type="EMBL" id="LCWF01000034">
    <property type="protein sequence ID" value="KKY26751.1"/>
    <property type="molecule type" value="Genomic_DNA"/>
</dbReference>
<dbReference type="SUPFAM" id="SSF52047">
    <property type="entry name" value="RNI-like"/>
    <property type="match status" value="1"/>
</dbReference>
<evidence type="ECO:0008006" key="3">
    <source>
        <dbReference type="Google" id="ProtNLM"/>
    </source>
</evidence>
<evidence type="ECO:0000313" key="1">
    <source>
        <dbReference type="EMBL" id="KKY26751.1"/>
    </source>
</evidence>
<protein>
    <recommendedName>
        <fullName evidence="3">F-box domain-containing protein</fullName>
    </recommendedName>
</protein>
<dbReference type="Gene3D" id="3.80.10.10">
    <property type="entry name" value="Ribonuclease Inhibitor"/>
    <property type="match status" value="1"/>
</dbReference>
<comment type="caution">
    <text evidence="1">The sequence shown here is derived from an EMBL/GenBank/DDBJ whole genome shotgun (WGS) entry which is preliminary data.</text>
</comment>
<reference evidence="1 2" key="1">
    <citation type="submission" date="2015-05" db="EMBL/GenBank/DDBJ databases">
        <title>Distinctive expansion of gene families associated with plant cell wall degradation and secondary metabolism in the genomes of grapevine trunk pathogens.</title>
        <authorList>
            <person name="Lawrence D.P."/>
            <person name="Travadon R."/>
            <person name="Rolshausen P.E."/>
            <person name="Baumgartner K."/>
        </authorList>
    </citation>
    <scope>NUCLEOTIDE SEQUENCE [LARGE SCALE GENOMIC DNA]</scope>
    <source>
        <strain evidence="1">UCRPC4</strain>
    </source>
</reference>
<dbReference type="Proteomes" id="UP000053317">
    <property type="component" value="Unassembled WGS sequence"/>
</dbReference>
<evidence type="ECO:0000313" key="2">
    <source>
        <dbReference type="Proteomes" id="UP000053317"/>
    </source>
</evidence>
<proteinExistence type="predicted"/>
<accession>A0A0G2EXD6</accession>
<dbReference type="OrthoDB" id="3945550at2759"/>